<sequence length="121" mass="13491">MNISATGHTEAEKLQGLKKLATTVYVCQVFAVMMIGLPLFVGVAINFFNRDDVQGTWLESHFNWQIKTAWVSLAGFALAGLSFDLGFGVYILLVTVVWLIYRIAIGWYTLSDDQAINNNIN</sequence>
<dbReference type="EMBL" id="CP073754">
    <property type="protein sequence ID" value="QWF72428.1"/>
    <property type="molecule type" value="Genomic_DNA"/>
</dbReference>
<accession>A0A975MQZ5</accession>
<evidence type="ECO:0000313" key="3">
    <source>
        <dbReference type="Proteomes" id="UP000676649"/>
    </source>
</evidence>
<evidence type="ECO:0000256" key="1">
    <source>
        <dbReference type="SAM" id="Phobius"/>
    </source>
</evidence>
<gene>
    <name evidence="2" type="ORF">KEF85_08295</name>
</gene>
<keyword evidence="1" id="KW-0812">Transmembrane</keyword>
<name>A0A975MQZ5_9GAMM</name>
<dbReference type="AlphaFoldDB" id="A0A975MQZ5"/>
<feature type="transmembrane region" description="Helical" evidence="1">
    <location>
        <begin position="68"/>
        <end position="101"/>
    </location>
</feature>
<feature type="transmembrane region" description="Helical" evidence="1">
    <location>
        <begin position="23"/>
        <end position="48"/>
    </location>
</feature>
<reference evidence="2" key="1">
    <citation type="submission" date="2021-04" db="EMBL/GenBank/DDBJ databases">
        <title>Draft genome sequence data of methanotrophic Methylovulum sp. strain S1L and Methylomonas sp. strain S2AM isolated from boreal lake water columns.</title>
        <authorList>
            <person name="Rissanen A.J."/>
            <person name="Mangayil R."/>
            <person name="Svenning M.M."/>
            <person name="Khanongnuch R."/>
        </authorList>
    </citation>
    <scope>NUCLEOTIDE SEQUENCE</scope>
    <source>
        <strain evidence="2">S2AM</strain>
    </source>
</reference>
<keyword evidence="1" id="KW-0472">Membrane</keyword>
<keyword evidence="3" id="KW-1185">Reference proteome</keyword>
<dbReference type="KEGG" id="mpad:KEF85_08295"/>
<evidence type="ECO:0000313" key="2">
    <source>
        <dbReference type="EMBL" id="QWF72428.1"/>
    </source>
</evidence>
<keyword evidence="1" id="KW-1133">Transmembrane helix</keyword>
<dbReference type="Proteomes" id="UP000676649">
    <property type="component" value="Chromosome"/>
</dbReference>
<proteinExistence type="predicted"/>
<evidence type="ECO:0008006" key="4">
    <source>
        <dbReference type="Google" id="ProtNLM"/>
    </source>
</evidence>
<dbReference type="RefSeq" id="WP_215584896.1">
    <property type="nucleotide sequence ID" value="NZ_CP073754.1"/>
</dbReference>
<protein>
    <recommendedName>
        <fullName evidence="4">Transmembrane protein</fullName>
    </recommendedName>
</protein>
<organism evidence="2 3">
    <name type="scientific">Methylomonas paludis</name>
    <dbReference type="NCBI Taxonomy" id="1173101"/>
    <lineage>
        <taxon>Bacteria</taxon>
        <taxon>Pseudomonadati</taxon>
        <taxon>Pseudomonadota</taxon>
        <taxon>Gammaproteobacteria</taxon>
        <taxon>Methylococcales</taxon>
        <taxon>Methylococcaceae</taxon>
        <taxon>Methylomonas</taxon>
    </lineage>
</organism>